<evidence type="ECO:0000313" key="1">
    <source>
        <dbReference type="EMBL" id="RUT01128.1"/>
    </source>
</evidence>
<dbReference type="AlphaFoldDB" id="A0A3S1AI99"/>
<dbReference type="EMBL" id="RSCL01000021">
    <property type="protein sequence ID" value="RUT01128.1"/>
    <property type="molecule type" value="Genomic_DNA"/>
</dbReference>
<keyword evidence="2" id="KW-1185">Reference proteome</keyword>
<reference evidence="1" key="1">
    <citation type="submission" date="2018-12" db="EMBL/GenBank/DDBJ databases">
        <authorList>
            <person name="Will S."/>
            <person name="Neumann-Schaal M."/>
            <person name="Henke P."/>
        </authorList>
    </citation>
    <scope>NUCLEOTIDE SEQUENCE</scope>
    <source>
        <strain evidence="1">PCC 7102</strain>
    </source>
</reference>
<dbReference type="Pfam" id="PF12224">
    <property type="entry name" value="Amidoligase_2"/>
    <property type="match status" value="1"/>
</dbReference>
<gene>
    <name evidence="1" type="ORF">DSM106972_071340</name>
</gene>
<dbReference type="Proteomes" id="UP000271624">
    <property type="component" value="Unassembled WGS sequence"/>
</dbReference>
<name>A0A3S1AI99_9CYAN</name>
<evidence type="ECO:0008006" key="3">
    <source>
        <dbReference type="Google" id="ProtNLM"/>
    </source>
</evidence>
<dbReference type="InterPro" id="IPR022025">
    <property type="entry name" value="Amidoligase_2"/>
</dbReference>
<dbReference type="RefSeq" id="WP_127085249.1">
    <property type="nucleotide sequence ID" value="NZ_RSCL01000021.1"/>
</dbReference>
<reference evidence="1" key="2">
    <citation type="journal article" date="2019" name="Genome Biol. Evol.">
        <title>Day and night: Metabolic profiles and evolutionary relationships of six axenic non-marine cyanobacteria.</title>
        <authorList>
            <person name="Will S.E."/>
            <person name="Henke P."/>
            <person name="Boedeker C."/>
            <person name="Huang S."/>
            <person name="Brinkmann H."/>
            <person name="Rohde M."/>
            <person name="Jarek M."/>
            <person name="Friedl T."/>
            <person name="Seufert S."/>
            <person name="Schumacher M."/>
            <person name="Overmann J."/>
            <person name="Neumann-Schaal M."/>
            <person name="Petersen J."/>
        </authorList>
    </citation>
    <scope>NUCLEOTIDE SEQUENCE [LARGE SCALE GENOMIC DNA]</scope>
    <source>
        <strain evidence="1">PCC 7102</strain>
    </source>
</reference>
<protein>
    <recommendedName>
        <fullName evidence="3">Amidoligase enzyme</fullName>
    </recommendedName>
</protein>
<dbReference type="OrthoDB" id="506260at2"/>
<proteinExistence type="predicted"/>
<evidence type="ECO:0000313" key="2">
    <source>
        <dbReference type="Proteomes" id="UP000271624"/>
    </source>
</evidence>
<comment type="caution">
    <text evidence="1">The sequence shown here is derived from an EMBL/GenBank/DDBJ whole genome shotgun (WGS) entry which is preliminary data.</text>
</comment>
<organism evidence="1 2">
    <name type="scientific">Dulcicalothrix desertica PCC 7102</name>
    <dbReference type="NCBI Taxonomy" id="232991"/>
    <lineage>
        <taxon>Bacteria</taxon>
        <taxon>Bacillati</taxon>
        <taxon>Cyanobacteriota</taxon>
        <taxon>Cyanophyceae</taxon>
        <taxon>Nostocales</taxon>
        <taxon>Calotrichaceae</taxon>
        <taxon>Dulcicalothrix</taxon>
    </lineage>
</organism>
<sequence>MVISLGNSDTVSIELVPDTQLLNLVTSGAELEFLPLTDFPMYRLAPEVIKKLKPIYDLSKINGAIITRQPHFNRLIQMIVTVGLINHYGSIQYPGNPKYQAKLNRVDFEKHKQAMLKTAYKHDKLNTNLQYYNQESKLCNFFQNIKTTWDYIKLKQKQNQVLQVYDTSKDYNYNQIEQTVLAIFNRLEALDLVEAPGNNVLKVGIDGSVHGTNQENIDYYENLYKQNRDTRFRFKIYSGQEIGFPVCESIEEIINIYEFVVSTLKKNGVHFSTTSGVHLHIGIKNQYKTTEEIINHLANITSVSAAVSQILEPILPPTRKSNIYAMPFGNQVDEHIGHYKKRLSKLEYIQKKINMVKQGVIQDPDLLDDQDAAIYEFVLGVAYGIAPVQHEYNYKKILGISGKTTHEVLRQASIIVRNPRYTSINITPFLQNTSTPTYEWRVLASCEDTELQGKFFTFLYRIIQSQSECAITKLITDYETHQDYIHFHFCDGRIAKMENTLSNWLSFTKCDELFTQSDYNKLKDEAYWKYYDVKNQKYINPEDNQNWVTGQFYQAPNTNTNTSQDLAILRFLNYALNI</sequence>
<accession>A0A3S1AI99</accession>